<reference evidence="1 2" key="1">
    <citation type="submission" date="2017-09" db="EMBL/GenBank/DDBJ databases">
        <title>Mdr eskape-Ghana.</title>
        <authorList>
            <person name="Agyepong N."/>
            <person name="Janice J."/>
            <person name="Samuelsen O."/>
            <person name="Owusu-Ofori A."/>
            <person name="Sundsfjord A."/>
            <person name="Essack S."/>
            <person name="Pedersen T."/>
        </authorList>
    </citation>
    <scope>NUCLEOTIDE SEQUENCE [LARGE SCALE GENOMIC DNA]</scope>
    <source>
        <strain evidence="1 2">46</strain>
    </source>
</reference>
<dbReference type="RefSeq" id="WP_212669249.1">
    <property type="nucleotide sequence ID" value="NZ_NXHG01000033.1"/>
</dbReference>
<dbReference type="EMBL" id="NXHG01000033">
    <property type="protein sequence ID" value="PCM58509.1"/>
    <property type="molecule type" value="Genomic_DNA"/>
</dbReference>
<name>A0A2A5MC76_9ENTR</name>
<feature type="non-terminal residue" evidence="1">
    <location>
        <position position="1"/>
    </location>
</feature>
<proteinExistence type="predicted"/>
<dbReference type="Proteomes" id="UP000217648">
    <property type="component" value="Unassembled WGS sequence"/>
</dbReference>
<protein>
    <submittedName>
        <fullName evidence="1">Uncharacterized protein</fullName>
    </submittedName>
</protein>
<evidence type="ECO:0000313" key="2">
    <source>
        <dbReference type="Proteomes" id="UP000217648"/>
    </source>
</evidence>
<dbReference type="AlphaFoldDB" id="A0A2A5MC76"/>
<sequence>HALPCPALPCPALPFSFTYLLEAGLTMYTFPNFEVENMAAQLIGAPDQNCRLRTMGFHLQGIRILLWILIPTL</sequence>
<evidence type="ECO:0000313" key="1">
    <source>
        <dbReference type="EMBL" id="PCM58509.1"/>
    </source>
</evidence>
<gene>
    <name evidence="1" type="ORF">CP911_26980</name>
</gene>
<accession>A0A2A5MC76</accession>
<organism evidence="1 2">
    <name type="scientific">Klebsiella quasipneumoniae</name>
    <dbReference type="NCBI Taxonomy" id="1463165"/>
    <lineage>
        <taxon>Bacteria</taxon>
        <taxon>Pseudomonadati</taxon>
        <taxon>Pseudomonadota</taxon>
        <taxon>Gammaproteobacteria</taxon>
        <taxon>Enterobacterales</taxon>
        <taxon>Enterobacteriaceae</taxon>
        <taxon>Klebsiella/Raoultella group</taxon>
        <taxon>Klebsiella</taxon>
        <taxon>Klebsiella pneumoniae complex</taxon>
    </lineage>
</organism>
<comment type="caution">
    <text evidence="1">The sequence shown here is derived from an EMBL/GenBank/DDBJ whole genome shotgun (WGS) entry which is preliminary data.</text>
</comment>